<keyword evidence="4" id="KW-0234">DNA repair</keyword>
<proteinExistence type="predicted"/>
<keyword evidence="2" id="KW-0677">Repeat</keyword>
<dbReference type="InterPro" id="IPR045080">
    <property type="entry name" value="BRCT_XRCC1_rpt1"/>
</dbReference>
<dbReference type="AlphaFoldDB" id="A0A0K9NZZ5"/>
<keyword evidence="9" id="KW-1185">Reference proteome</keyword>
<evidence type="ECO:0000256" key="1">
    <source>
        <dbReference type="ARBA" id="ARBA00004123"/>
    </source>
</evidence>
<evidence type="ECO:0000256" key="3">
    <source>
        <dbReference type="ARBA" id="ARBA00022763"/>
    </source>
</evidence>
<dbReference type="GO" id="GO:0006284">
    <property type="term" value="P:base-excision repair"/>
    <property type="evidence" value="ECO:0007669"/>
    <property type="project" value="InterPro"/>
</dbReference>
<feature type="domain" description="BRCT" evidence="7">
    <location>
        <begin position="25"/>
        <end position="113"/>
    </location>
</feature>
<dbReference type="SUPFAM" id="SSF52113">
    <property type="entry name" value="BRCT domain"/>
    <property type="match status" value="1"/>
</dbReference>
<dbReference type="OMA" id="PTKIKQW"/>
<feature type="compositionally biased region" description="Basic and acidic residues" evidence="6">
    <location>
        <begin position="127"/>
        <end position="141"/>
    </location>
</feature>
<dbReference type="OrthoDB" id="25840at2759"/>
<keyword evidence="3" id="KW-0227">DNA damage</keyword>
<protein>
    <submittedName>
        <fullName evidence="8">DNA repair protein XRCC1-like</fullName>
    </submittedName>
</protein>
<name>A0A0K9NZZ5_ZOSMR</name>
<evidence type="ECO:0000256" key="6">
    <source>
        <dbReference type="SAM" id="MobiDB-lite"/>
    </source>
</evidence>
<dbReference type="FunFam" id="3.40.50.10190:FF:000008">
    <property type="entry name" value="X-ray repair cross complementing 1"/>
    <property type="match status" value="1"/>
</dbReference>
<accession>A0A0K9NZZ5</accession>
<keyword evidence="5" id="KW-0539">Nucleus</keyword>
<evidence type="ECO:0000256" key="5">
    <source>
        <dbReference type="ARBA" id="ARBA00023242"/>
    </source>
</evidence>
<reference evidence="9" key="1">
    <citation type="journal article" date="2016" name="Nature">
        <title>The genome of the seagrass Zostera marina reveals angiosperm adaptation to the sea.</title>
        <authorList>
            <person name="Olsen J.L."/>
            <person name="Rouze P."/>
            <person name="Verhelst B."/>
            <person name="Lin Y.-C."/>
            <person name="Bayer T."/>
            <person name="Collen J."/>
            <person name="Dattolo E."/>
            <person name="De Paoli E."/>
            <person name="Dittami S."/>
            <person name="Maumus F."/>
            <person name="Michel G."/>
            <person name="Kersting A."/>
            <person name="Lauritano C."/>
            <person name="Lohaus R."/>
            <person name="Toepel M."/>
            <person name="Tonon T."/>
            <person name="Vanneste K."/>
            <person name="Amirebrahimi M."/>
            <person name="Brakel J."/>
            <person name="Bostroem C."/>
            <person name="Chovatia M."/>
            <person name="Grimwood J."/>
            <person name="Jenkins J.W."/>
            <person name="Jueterbock A."/>
            <person name="Mraz A."/>
            <person name="Stam W.T."/>
            <person name="Tice H."/>
            <person name="Bornberg-Bauer E."/>
            <person name="Green P.J."/>
            <person name="Pearson G.A."/>
            <person name="Procaccini G."/>
            <person name="Duarte C.M."/>
            <person name="Schmutz J."/>
            <person name="Reusch T.B.H."/>
            <person name="Van de Peer Y."/>
        </authorList>
    </citation>
    <scope>NUCLEOTIDE SEQUENCE [LARGE SCALE GENOMIC DNA]</scope>
    <source>
        <strain evidence="9">cv. Finnish</strain>
    </source>
</reference>
<comment type="subcellular location">
    <subcellularLocation>
        <location evidence="1">Nucleus</location>
    </subcellularLocation>
</comment>
<dbReference type="Proteomes" id="UP000036987">
    <property type="component" value="Unassembled WGS sequence"/>
</dbReference>
<dbReference type="InterPro" id="IPR001357">
    <property type="entry name" value="BRCT_dom"/>
</dbReference>
<evidence type="ECO:0000256" key="2">
    <source>
        <dbReference type="ARBA" id="ARBA00022737"/>
    </source>
</evidence>
<dbReference type="EMBL" id="LFYR01001368">
    <property type="protein sequence ID" value="KMZ62381.1"/>
    <property type="molecule type" value="Genomic_DNA"/>
</dbReference>
<dbReference type="GO" id="GO:0000012">
    <property type="term" value="P:single strand break repair"/>
    <property type="evidence" value="ECO:0007669"/>
    <property type="project" value="InterPro"/>
</dbReference>
<organism evidence="8 9">
    <name type="scientific">Zostera marina</name>
    <name type="common">Eelgrass</name>
    <dbReference type="NCBI Taxonomy" id="29655"/>
    <lineage>
        <taxon>Eukaryota</taxon>
        <taxon>Viridiplantae</taxon>
        <taxon>Streptophyta</taxon>
        <taxon>Embryophyta</taxon>
        <taxon>Tracheophyta</taxon>
        <taxon>Spermatophyta</taxon>
        <taxon>Magnoliopsida</taxon>
        <taxon>Liliopsida</taxon>
        <taxon>Zosteraceae</taxon>
        <taxon>Zostera</taxon>
    </lineage>
</organism>
<dbReference type="InterPro" id="IPR036420">
    <property type="entry name" value="BRCT_dom_sf"/>
</dbReference>
<dbReference type="Pfam" id="PF00533">
    <property type="entry name" value="BRCT"/>
    <property type="match status" value="1"/>
</dbReference>
<dbReference type="STRING" id="29655.A0A0K9NZZ5"/>
<dbReference type="CDD" id="cd17725">
    <property type="entry name" value="BRCT_XRCC1_rpt1"/>
    <property type="match status" value="1"/>
</dbReference>
<dbReference type="PANTHER" id="PTHR11370:SF5">
    <property type="entry name" value="DNA REPAIR PROTEIN XRCC1"/>
    <property type="match status" value="1"/>
</dbReference>
<dbReference type="GO" id="GO:0003684">
    <property type="term" value="F:damaged DNA binding"/>
    <property type="evidence" value="ECO:0007669"/>
    <property type="project" value="InterPro"/>
</dbReference>
<evidence type="ECO:0000313" key="8">
    <source>
        <dbReference type="EMBL" id="KMZ62381.1"/>
    </source>
</evidence>
<dbReference type="GO" id="GO:0005634">
    <property type="term" value="C:nucleus"/>
    <property type="evidence" value="ECO:0007669"/>
    <property type="project" value="UniProtKB-SubCell"/>
</dbReference>
<comment type="caution">
    <text evidence="8">The sequence shown here is derived from an EMBL/GenBank/DDBJ whole genome shotgun (WGS) entry which is preliminary data.</text>
</comment>
<evidence type="ECO:0000256" key="4">
    <source>
        <dbReference type="ARBA" id="ARBA00023204"/>
    </source>
</evidence>
<dbReference type="SMART" id="SM00292">
    <property type="entry name" value="BRCT"/>
    <property type="match status" value="1"/>
</dbReference>
<feature type="region of interest" description="Disordered" evidence="6">
    <location>
        <begin position="122"/>
        <end position="141"/>
    </location>
</feature>
<dbReference type="PROSITE" id="PS50172">
    <property type="entry name" value="BRCT"/>
    <property type="match status" value="1"/>
</dbReference>
<evidence type="ECO:0000259" key="7">
    <source>
        <dbReference type="PROSITE" id="PS50172"/>
    </source>
</evidence>
<dbReference type="Gene3D" id="3.40.50.10190">
    <property type="entry name" value="BRCT domain"/>
    <property type="match status" value="1"/>
</dbReference>
<sequence>MSNIKGSYCSSGKNISNSTRDKNIQFSKYLEGVVFVLSGFVNPERSTLRSKALEMGAIYKPDWTSDCTLLICAFPNTPKFRQVEANNGTIVSKGWISECYNQKKLVEIDQYLMHAGNPWRKNNQQKGKQDLKDVQPQKSQHHIDRTQSMKIAKCETSKNLVSPGHTFSPSRIKEWASNDLKKTVSWLESQEEKPKPEEMKKIAAEGILTCLQDSIEALRQNQDIKNIVDEWMFIPHVVKELSELDDGNKQLLTKKELLELALTCITIYATELKISDEFPTRKKLKRSVDLKNESGFDSDATIEMTEEEINLAFQGAGNPKIE</sequence>
<dbReference type="PANTHER" id="PTHR11370">
    <property type="entry name" value="DNA-REPAIR PROTEIN XRCC1"/>
    <property type="match status" value="1"/>
</dbReference>
<evidence type="ECO:0000313" key="9">
    <source>
        <dbReference type="Proteomes" id="UP000036987"/>
    </source>
</evidence>
<gene>
    <name evidence="8" type="ORF">ZOSMA_46G00560</name>
</gene>
<dbReference type="GO" id="GO:0006303">
    <property type="term" value="P:double-strand break repair via nonhomologous end joining"/>
    <property type="evidence" value="ECO:0007669"/>
    <property type="project" value="InterPro"/>
</dbReference>